<name>A0A8X6NWV7_NEPPI</name>
<accession>A0A8X6NWV7</accession>
<dbReference type="AlphaFoldDB" id="A0A8X6NWV7"/>
<dbReference type="Proteomes" id="UP000887013">
    <property type="component" value="Unassembled WGS sequence"/>
</dbReference>
<gene>
    <name evidence="1" type="ORF">NPIL_658141</name>
</gene>
<comment type="caution">
    <text evidence="1">The sequence shown here is derived from an EMBL/GenBank/DDBJ whole genome shotgun (WGS) entry which is preliminary data.</text>
</comment>
<evidence type="ECO:0000313" key="1">
    <source>
        <dbReference type="EMBL" id="GFT36518.1"/>
    </source>
</evidence>
<keyword evidence="2" id="KW-1185">Reference proteome</keyword>
<proteinExistence type="predicted"/>
<organism evidence="1 2">
    <name type="scientific">Nephila pilipes</name>
    <name type="common">Giant wood spider</name>
    <name type="synonym">Nephila maculata</name>
    <dbReference type="NCBI Taxonomy" id="299642"/>
    <lineage>
        <taxon>Eukaryota</taxon>
        <taxon>Metazoa</taxon>
        <taxon>Ecdysozoa</taxon>
        <taxon>Arthropoda</taxon>
        <taxon>Chelicerata</taxon>
        <taxon>Arachnida</taxon>
        <taxon>Araneae</taxon>
        <taxon>Araneomorphae</taxon>
        <taxon>Entelegynae</taxon>
        <taxon>Araneoidea</taxon>
        <taxon>Nephilidae</taxon>
        <taxon>Nephila</taxon>
    </lineage>
</organism>
<sequence>MILLRTRKGIVRWKVIPENSIRKAEQFVNENTDFKVQWGDSSKTNIEENMAVGLQAKRKGHISVTMPRWEHVISNYNHQLGCTRMQGDYNLVVADHGVVFDGVVDLLFLNDVLQPL</sequence>
<dbReference type="EMBL" id="BMAW01109014">
    <property type="protein sequence ID" value="GFT36518.1"/>
    <property type="molecule type" value="Genomic_DNA"/>
</dbReference>
<evidence type="ECO:0000313" key="2">
    <source>
        <dbReference type="Proteomes" id="UP000887013"/>
    </source>
</evidence>
<reference evidence="1" key="1">
    <citation type="submission" date="2020-08" db="EMBL/GenBank/DDBJ databases">
        <title>Multicomponent nature underlies the extraordinary mechanical properties of spider dragline silk.</title>
        <authorList>
            <person name="Kono N."/>
            <person name="Nakamura H."/>
            <person name="Mori M."/>
            <person name="Yoshida Y."/>
            <person name="Ohtoshi R."/>
            <person name="Malay A.D."/>
            <person name="Moran D.A.P."/>
            <person name="Tomita M."/>
            <person name="Numata K."/>
            <person name="Arakawa K."/>
        </authorList>
    </citation>
    <scope>NUCLEOTIDE SEQUENCE</scope>
</reference>
<protein>
    <submittedName>
        <fullName evidence="1">Uncharacterized protein</fullName>
    </submittedName>
</protein>